<gene>
    <name evidence="7" type="ORF">JYK14_14260</name>
</gene>
<feature type="transmembrane region" description="Helical" evidence="6">
    <location>
        <begin position="269"/>
        <end position="289"/>
    </location>
</feature>
<evidence type="ECO:0000256" key="2">
    <source>
        <dbReference type="ARBA" id="ARBA00022475"/>
    </source>
</evidence>
<name>A0ABT1D5W0_9PROT</name>
<evidence type="ECO:0000256" key="6">
    <source>
        <dbReference type="SAM" id="Phobius"/>
    </source>
</evidence>
<keyword evidence="4 6" id="KW-1133">Transmembrane helix</keyword>
<feature type="transmembrane region" description="Helical" evidence="6">
    <location>
        <begin position="53"/>
        <end position="73"/>
    </location>
</feature>
<keyword evidence="3 6" id="KW-0812">Transmembrane</keyword>
<feature type="transmembrane region" description="Helical" evidence="6">
    <location>
        <begin position="428"/>
        <end position="450"/>
    </location>
</feature>
<organism evidence="7 8">
    <name type="scientific">Siccirubricoccus soli</name>
    <dbReference type="NCBI Taxonomy" id="2899147"/>
    <lineage>
        <taxon>Bacteria</taxon>
        <taxon>Pseudomonadati</taxon>
        <taxon>Pseudomonadota</taxon>
        <taxon>Alphaproteobacteria</taxon>
        <taxon>Acetobacterales</taxon>
        <taxon>Roseomonadaceae</taxon>
        <taxon>Siccirubricoccus</taxon>
    </lineage>
</organism>
<keyword evidence="8" id="KW-1185">Reference proteome</keyword>
<dbReference type="Pfam" id="PF01943">
    <property type="entry name" value="Polysacc_synt"/>
    <property type="match status" value="1"/>
</dbReference>
<reference evidence="7 8" key="1">
    <citation type="submission" date="2021-12" db="EMBL/GenBank/DDBJ databases">
        <title>Siccirubricoccus leaddurans sp. nov., a high concentration Zn2+ tolerance bacterium.</title>
        <authorList>
            <person name="Cao Y."/>
        </authorList>
    </citation>
    <scope>NUCLEOTIDE SEQUENCE [LARGE SCALE GENOMIC DNA]</scope>
    <source>
        <strain evidence="7 8">KC 17139</strain>
    </source>
</reference>
<feature type="transmembrane region" description="Helical" evidence="6">
    <location>
        <begin position="126"/>
        <end position="143"/>
    </location>
</feature>
<keyword evidence="2" id="KW-1003">Cell membrane</keyword>
<comment type="subcellular location">
    <subcellularLocation>
        <location evidence="1">Cell membrane</location>
        <topology evidence="1">Multi-pass membrane protein</topology>
    </subcellularLocation>
</comment>
<keyword evidence="5 6" id="KW-0472">Membrane</keyword>
<feature type="transmembrane region" description="Helical" evidence="6">
    <location>
        <begin position="184"/>
        <end position="204"/>
    </location>
</feature>
<feature type="transmembrane region" description="Helical" evidence="6">
    <location>
        <begin position="342"/>
        <end position="363"/>
    </location>
</feature>
<evidence type="ECO:0000256" key="1">
    <source>
        <dbReference type="ARBA" id="ARBA00004651"/>
    </source>
</evidence>
<evidence type="ECO:0000256" key="5">
    <source>
        <dbReference type="ARBA" id="ARBA00023136"/>
    </source>
</evidence>
<dbReference type="PANTHER" id="PTHR30250:SF11">
    <property type="entry name" value="O-ANTIGEN TRANSPORTER-RELATED"/>
    <property type="match status" value="1"/>
</dbReference>
<feature type="transmembrane region" description="Helical" evidence="6">
    <location>
        <begin position="310"/>
        <end position="330"/>
    </location>
</feature>
<dbReference type="InterPro" id="IPR002797">
    <property type="entry name" value="Polysacc_synth"/>
</dbReference>
<dbReference type="Proteomes" id="UP001523392">
    <property type="component" value="Unassembled WGS sequence"/>
</dbReference>
<evidence type="ECO:0000256" key="3">
    <source>
        <dbReference type="ARBA" id="ARBA00022692"/>
    </source>
</evidence>
<feature type="transmembrane region" description="Helical" evidence="6">
    <location>
        <begin position="370"/>
        <end position="389"/>
    </location>
</feature>
<evidence type="ECO:0000313" key="7">
    <source>
        <dbReference type="EMBL" id="MCO6417320.1"/>
    </source>
</evidence>
<dbReference type="PANTHER" id="PTHR30250">
    <property type="entry name" value="PST FAMILY PREDICTED COLANIC ACID TRANSPORTER"/>
    <property type="match status" value="1"/>
</dbReference>
<sequence length="481" mass="49279">MSPPDPAAEPLHLAARRVARGAASLAVGQVLARAIGMGFTLALAHLLPIEAFGTWNLALSALVLAGLVQDAGLSRTVVKEVARAPASAAHWIGHLLPLKLGLGLLAVPLLPLLGWAAGFGAETTRVLAVIALALPAANLWLLLENAGQGLHAIRALTLGAVATAGLQTACGLTAAWLSGGSLPAIAAGFVLAGLLNLLLMWRWIGRLAGPLRWRRAPGFVKRVLRDSLPYLGVALAMAALGRVEVLLLGRLAGEAEVALFTAGFKLFEAALFLIHAAQIALNPTLARLIQVDRPGFARWFGWQMGLPAALLLPAVLLALPVAQFLVWLLYPIAYAPAAVPLAVLSLALPVTALQLLASGALVLTDRQGQAMLAQGAVVAAQIGLNLLLIPRFGALGAALAIAGSQALGAALGLGLVRRLLLPGWAALAPLFRMLAVQGAALGLGLAVALVFRHSGAGVAAAALGWAAGLAAIRFRPSPPQA</sequence>
<feature type="transmembrane region" description="Helical" evidence="6">
    <location>
        <begin position="395"/>
        <end position="416"/>
    </location>
</feature>
<evidence type="ECO:0000313" key="8">
    <source>
        <dbReference type="Proteomes" id="UP001523392"/>
    </source>
</evidence>
<dbReference type="EMBL" id="JAFIRR010000086">
    <property type="protein sequence ID" value="MCO6417320.1"/>
    <property type="molecule type" value="Genomic_DNA"/>
</dbReference>
<comment type="caution">
    <text evidence="7">The sequence shown here is derived from an EMBL/GenBank/DDBJ whole genome shotgun (WGS) entry which is preliminary data.</text>
</comment>
<feature type="transmembrane region" description="Helical" evidence="6">
    <location>
        <begin position="456"/>
        <end position="474"/>
    </location>
</feature>
<evidence type="ECO:0000256" key="4">
    <source>
        <dbReference type="ARBA" id="ARBA00022989"/>
    </source>
</evidence>
<dbReference type="RefSeq" id="WP_252953952.1">
    <property type="nucleotide sequence ID" value="NZ_JAFIRR010000086.1"/>
</dbReference>
<feature type="transmembrane region" description="Helical" evidence="6">
    <location>
        <begin position="155"/>
        <end position="178"/>
    </location>
</feature>
<feature type="transmembrane region" description="Helical" evidence="6">
    <location>
        <begin position="100"/>
        <end position="120"/>
    </location>
</feature>
<dbReference type="InterPro" id="IPR050833">
    <property type="entry name" value="Poly_Biosynth_Transport"/>
</dbReference>
<feature type="transmembrane region" description="Helical" evidence="6">
    <location>
        <begin position="228"/>
        <end position="249"/>
    </location>
</feature>
<proteinExistence type="predicted"/>
<accession>A0ABT1D5W0</accession>
<protein>
    <submittedName>
        <fullName evidence="7">Oligosaccharide flippase family protein</fullName>
    </submittedName>
</protein>